<organism evidence="5 6">
    <name type="scientific">Aedes albopictus</name>
    <name type="common">Asian tiger mosquito</name>
    <name type="synonym">Stegomyia albopicta</name>
    <dbReference type="NCBI Taxonomy" id="7160"/>
    <lineage>
        <taxon>Eukaryota</taxon>
        <taxon>Metazoa</taxon>
        <taxon>Ecdysozoa</taxon>
        <taxon>Arthropoda</taxon>
        <taxon>Hexapoda</taxon>
        <taxon>Insecta</taxon>
        <taxon>Pterygota</taxon>
        <taxon>Neoptera</taxon>
        <taxon>Endopterygota</taxon>
        <taxon>Diptera</taxon>
        <taxon>Nematocera</taxon>
        <taxon>Culicoidea</taxon>
        <taxon>Culicidae</taxon>
        <taxon>Culicinae</taxon>
        <taxon>Aedini</taxon>
        <taxon>Aedes</taxon>
        <taxon>Stegomyia</taxon>
    </lineage>
</organism>
<dbReference type="InterPro" id="IPR039970">
    <property type="entry name" value="TF_Grauzone"/>
</dbReference>
<dbReference type="PROSITE" id="PS00028">
    <property type="entry name" value="ZINC_FINGER_C2H2_1"/>
    <property type="match status" value="7"/>
</dbReference>
<feature type="domain" description="C2H2-type" evidence="3">
    <location>
        <begin position="390"/>
        <end position="418"/>
    </location>
</feature>
<feature type="domain" description="C2H2-type" evidence="3">
    <location>
        <begin position="329"/>
        <end position="353"/>
    </location>
</feature>
<dbReference type="Gene3D" id="3.40.1800.20">
    <property type="match status" value="1"/>
</dbReference>
<dbReference type="Gene3D" id="3.30.160.60">
    <property type="entry name" value="Classic Zinc Finger"/>
    <property type="match status" value="6"/>
</dbReference>
<dbReference type="SUPFAM" id="SSF57667">
    <property type="entry name" value="beta-beta-alpha zinc fingers"/>
    <property type="match status" value="5"/>
</dbReference>
<feature type="binding site" evidence="2">
    <location>
        <position position="15"/>
    </location>
    <ligand>
        <name>Zn(2+)</name>
        <dbReference type="ChEBI" id="CHEBI:29105"/>
    </ligand>
</feature>
<dbReference type="EnsemblMetazoa" id="AALFPA23_017772.R26038">
    <property type="protein sequence ID" value="AALFPA23_017772.P26038"/>
    <property type="gene ID" value="AALFPA23_017772"/>
</dbReference>
<evidence type="ECO:0000259" key="4">
    <source>
        <dbReference type="PROSITE" id="PS51915"/>
    </source>
</evidence>
<sequence>MEIEVLNLSTSCRLCLAPTTRRDAKDMYAEAQLIEMVESIFSISFQQTEWCPRKICKDCQALVAKIYDYVQKVRTNQDYLQSINLKQESQSTEKTALDEAVSDNEIKDEPIVEDVKPMEITLEEDNDQQLESSTEDVGVEQLEDNVSDVDEEVLPKKRRKRKVKKIKSVPENREQEEELIKRYFTFRCDICTKESPNFKALSDHFREAHNTSGYVKCCNKKLYRRCRLLDHISKHENPDSFRCDICNKTYACRTSLELHNMHIHLSENEKPHKCSICAKSFAKDYQLKCHMVRHVSVECRECGKTMSNRLSLRDHMINLHGGVGQPRLCVCDTCGKEFRSKPAFEKHVLLHQGIVQDNSIQCHLCPRWLTNKMGLQRHIRTQHSETGDTFVCGDCGKIAPNSSALKQHRRVVHAEMKYECEICGKRFKRAISLKEHRAIHTGEALYSCRFCPMTFISNANMYSHQKKMHPDEWQKSQAEKLKK</sequence>
<evidence type="ECO:0008006" key="7">
    <source>
        <dbReference type="Google" id="ProtNLM"/>
    </source>
</evidence>
<feature type="binding site" evidence="2">
    <location>
        <position position="56"/>
    </location>
    <ligand>
        <name>Zn(2+)</name>
        <dbReference type="ChEBI" id="CHEBI:29105"/>
    </ligand>
</feature>
<feature type="domain" description="C2H2-type" evidence="3">
    <location>
        <begin position="418"/>
        <end position="445"/>
    </location>
</feature>
<feature type="domain" description="C2H2-type" evidence="3">
    <location>
        <begin position="241"/>
        <end position="269"/>
    </location>
</feature>
<keyword evidence="2" id="KW-0479">Metal-binding</keyword>
<evidence type="ECO:0000256" key="1">
    <source>
        <dbReference type="PROSITE-ProRule" id="PRU00042"/>
    </source>
</evidence>
<evidence type="ECO:0000313" key="5">
    <source>
        <dbReference type="EnsemblMetazoa" id="AALFPA23_017772.P26038"/>
    </source>
</evidence>
<dbReference type="RefSeq" id="XP_019933198.3">
    <property type="nucleotide sequence ID" value="XM_020077639.3"/>
</dbReference>
<dbReference type="Pfam" id="PF12874">
    <property type="entry name" value="zf-met"/>
    <property type="match status" value="1"/>
</dbReference>
<dbReference type="PANTHER" id="PTHR23225">
    <property type="entry name" value="ZINC FINGER PROTEIN"/>
    <property type="match status" value="1"/>
</dbReference>
<accession>A0ABM1ZET9</accession>
<reference evidence="6" key="1">
    <citation type="journal article" date="2015" name="Proc. Natl. Acad. Sci. U.S.A.">
        <title>Genome sequence of the Asian Tiger mosquito, Aedes albopictus, reveals insights into its biology, genetics, and evolution.</title>
        <authorList>
            <person name="Chen X.G."/>
            <person name="Jiang X."/>
            <person name="Gu J."/>
            <person name="Xu M."/>
            <person name="Wu Y."/>
            <person name="Deng Y."/>
            <person name="Zhang C."/>
            <person name="Bonizzoni M."/>
            <person name="Dermauw W."/>
            <person name="Vontas J."/>
            <person name="Armbruster P."/>
            <person name="Huang X."/>
            <person name="Yang Y."/>
            <person name="Zhang H."/>
            <person name="He W."/>
            <person name="Peng H."/>
            <person name="Liu Y."/>
            <person name="Wu K."/>
            <person name="Chen J."/>
            <person name="Lirakis M."/>
            <person name="Topalis P."/>
            <person name="Van Leeuwen T."/>
            <person name="Hall A.B."/>
            <person name="Jiang X."/>
            <person name="Thorpe C."/>
            <person name="Mueller R.L."/>
            <person name="Sun C."/>
            <person name="Waterhouse R.M."/>
            <person name="Yan G."/>
            <person name="Tu Z.J."/>
            <person name="Fang X."/>
            <person name="James A.A."/>
        </authorList>
    </citation>
    <scope>NUCLEOTIDE SEQUENCE [LARGE SCALE GENOMIC DNA]</scope>
    <source>
        <strain evidence="6">Foshan</strain>
    </source>
</reference>
<keyword evidence="2" id="KW-0862">Zinc</keyword>
<feature type="domain" description="C2H2-type" evidence="3">
    <location>
        <begin position="446"/>
        <end position="474"/>
    </location>
</feature>
<feature type="binding site" evidence="2">
    <location>
        <position position="12"/>
    </location>
    <ligand>
        <name>Zn(2+)</name>
        <dbReference type="ChEBI" id="CHEBI:29105"/>
    </ligand>
</feature>
<feature type="domain" description="C2H2-type" evidence="3">
    <location>
        <begin position="272"/>
        <end position="294"/>
    </location>
</feature>
<dbReference type="Proteomes" id="UP000069940">
    <property type="component" value="Unassembled WGS sequence"/>
</dbReference>
<dbReference type="SUPFAM" id="SSF57716">
    <property type="entry name" value="Glucocorticoid receptor-like (DNA-binding domain)"/>
    <property type="match status" value="1"/>
</dbReference>
<protein>
    <recommendedName>
        <fullName evidence="7">Transcription factor grauzone</fullName>
    </recommendedName>
</protein>
<feature type="binding site" evidence="2">
    <location>
        <position position="59"/>
    </location>
    <ligand>
        <name>Zn(2+)</name>
        <dbReference type="ChEBI" id="CHEBI:29105"/>
    </ligand>
</feature>
<proteinExistence type="predicted"/>
<dbReference type="SMART" id="SM00868">
    <property type="entry name" value="zf-AD"/>
    <property type="match status" value="1"/>
</dbReference>
<dbReference type="GeneID" id="109623152"/>
<feature type="domain" description="C2H2-type" evidence="3">
    <location>
        <begin position="297"/>
        <end position="325"/>
    </location>
</feature>
<dbReference type="PROSITE" id="PS51915">
    <property type="entry name" value="ZAD"/>
    <property type="match status" value="1"/>
</dbReference>
<dbReference type="PANTHER" id="PTHR23225:SF2">
    <property type="entry name" value="AT09679P-RELATED"/>
    <property type="match status" value="1"/>
</dbReference>
<dbReference type="InterPro" id="IPR012934">
    <property type="entry name" value="Znf_AD"/>
</dbReference>
<evidence type="ECO:0000313" key="6">
    <source>
        <dbReference type="Proteomes" id="UP000069940"/>
    </source>
</evidence>
<name>A0ABM1ZET9_AEDAL</name>
<dbReference type="InterPro" id="IPR013087">
    <property type="entry name" value="Znf_C2H2_type"/>
</dbReference>
<feature type="domain" description="ZAD" evidence="4">
    <location>
        <begin position="10"/>
        <end position="83"/>
    </location>
</feature>
<keyword evidence="1" id="KW-0863">Zinc-finger</keyword>
<dbReference type="Pfam" id="PF07776">
    <property type="entry name" value="zf-AD"/>
    <property type="match status" value="1"/>
</dbReference>
<evidence type="ECO:0000256" key="2">
    <source>
        <dbReference type="PROSITE-ProRule" id="PRU01263"/>
    </source>
</evidence>
<evidence type="ECO:0000259" key="3">
    <source>
        <dbReference type="PROSITE" id="PS50157"/>
    </source>
</evidence>
<dbReference type="Pfam" id="PF00096">
    <property type="entry name" value="zf-C2H2"/>
    <property type="match status" value="3"/>
</dbReference>
<reference evidence="5" key="2">
    <citation type="submission" date="2025-05" db="UniProtKB">
        <authorList>
            <consortium name="EnsemblMetazoa"/>
        </authorList>
    </citation>
    <scope>IDENTIFICATION</scope>
    <source>
        <strain evidence="5">Foshan</strain>
    </source>
</reference>
<dbReference type="InterPro" id="IPR036236">
    <property type="entry name" value="Znf_C2H2_sf"/>
</dbReference>
<dbReference type="SMART" id="SM00355">
    <property type="entry name" value="ZnF_C2H2"/>
    <property type="match status" value="9"/>
</dbReference>
<keyword evidence="6" id="KW-1185">Reference proteome</keyword>
<dbReference type="PROSITE" id="PS50157">
    <property type="entry name" value="ZINC_FINGER_C2H2_2"/>
    <property type="match status" value="7"/>
</dbReference>